<dbReference type="PANTHER" id="PTHR43540:SF15">
    <property type="entry name" value="BLR5631 PROTEIN"/>
    <property type="match status" value="1"/>
</dbReference>
<dbReference type="Pfam" id="PF00857">
    <property type="entry name" value="Isochorismatase"/>
    <property type="match status" value="1"/>
</dbReference>
<feature type="domain" description="Isochorismatase-like" evidence="2">
    <location>
        <begin position="5"/>
        <end position="167"/>
    </location>
</feature>
<dbReference type="InterPro" id="IPR036380">
    <property type="entry name" value="Isochorismatase-like_sf"/>
</dbReference>
<dbReference type="SUPFAM" id="SSF52499">
    <property type="entry name" value="Isochorismatase-like hydrolases"/>
    <property type="match status" value="1"/>
</dbReference>
<organism evidence="3 4">
    <name type="scientific">Vibrio sagamiensis NBRC 104589</name>
    <dbReference type="NCBI Taxonomy" id="1219064"/>
    <lineage>
        <taxon>Bacteria</taxon>
        <taxon>Pseudomonadati</taxon>
        <taxon>Pseudomonadota</taxon>
        <taxon>Gammaproteobacteria</taxon>
        <taxon>Vibrionales</taxon>
        <taxon>Vibrionaceae</taxon>
        <taxon>Vibrio</taxon>
    </lineage>
</organism>
<keyword evidence="1" id="KW-0378">Hydrolase</keyword>
<keyword evidence="4" id="KW-1185">Reference proteome</keyword>
<dbReference type="Proteomes" id="UP000321922">
    <property type="component" value="Unassembled WGS sequence"/>
</dbReference>
<dbReference type="PANTHER" id="PTHR43540">
    <property type="entry name" value="PEROXYUREIDOACRYLATE/UREIDOACRYLATE AMIDOHYDROLASE-RELATED"/>
    <property type="match status" value="1"/>
</dbReference>
<gene>
    <name evidence="3" type="ORF">VSA01S_16020</name>
</gene>
<dbReference type="InterPro" id="IPR050272">
    <property type="entry name" value="Isochorismatase-like_hydrls"/>
</dbReference>
<accession>A0A511QDW6</accession>
<comment type="caution">
    <text evidence="3">The sequence shown here is derived from an EMBL/GenBank/DDBJ whole genome shotgun (WGS) entry which is preliminary data.</text>
</comment>
<evidence type="ECO:0000256" key="1">
    <source>
        <dbReference type="ARBA" id="ARBA00022801"/>
    </source>
</evidence>
<evidence type="ECO:0000259" key="2">
    <source>
        <dbReference type="Pfam" id="PF00857"/>
    </source>
</evidence>
<protein>
    <submittedName>
        <fullName evidence="3">Isochorismatase</fullName>
    </submittedName>
</protein>
<proteinExistence type="predicted"/>
<reference evidence="3 4" key="1">
    <citation type="submission" date="2019-07" db="EMBL/GenBank/DDBJ databases">
        <title>Whole genome shotgun sequence of Vibrio sagamiensis NBRC 104589.</title>
        <authorList>
            <person name="Hosoyama A."/>
            <person name="Uohara A."/>
            <person name="Ohji S."/>
            <person name="Ichikawa N."/>
        </authorList>
    </citation>
    <scope>NUCLEOTIDE SEQUENCE [LARGE SCALE GENOMIC DNA]</scope>
    <source>
        <strain evidence="3 4">NBRC 104589</strain>
    </source>
</reference>
<dbReference type="GO" id="GO:0016787">
    <property type="term" value="F:hydrolase activity"/>
    <property type="evidence" value="ECO:0007669"/>
    <property type="project" value="UniProtKB-KW"/>
</dbReference>
<evidence type="ECO:0000313" key="4">
    <source>
        <dbReference type="Proteomes" id="UP000321922"/>
    </source>
</evidence>
<dbReference type="RefSeq" id="WP_039982632.1">
    <property type="nucleotide sequence ID" value="NZ_BAOJ01000123.1"/>
</dbReference>
<dbReference type="OrthoDB" id="1157330at2"/>
<dbReference type="InterPro" id="IPR000868">
    <property type="entry name" value="Isochorismatase-like_dom"/>
</dbReference>
<evidence type="ECO:0000313" key="3">
    <source>
        <dbReference type="EMBL" id="GEM75490.1"/>
    </source>
</evidence>
<name>A0A511QDW6_9VIBR</name>
<dbReference type="EMBL" id="BJXJ01000013">
    <property type="protein sequence ID" value="GEM75490.1"/>
    <property type="molecule type" value="Genomic_DNA"/>
</dbReference>
<dbReference type="AlphaFoldDB" id="A0A511QDW6"/>
<sequence length="174" mass="19117">MTKQALIVIDIQNDYFSDGKYPLYQPEITTEKTLKAMAIANSKNIPIIHIQHLVSPELGEGLFFYDNSEGAEVHKDIMAAAPTSPVVVKRHADCFEKTNLEELLQSMGVEEILLTGMMTHNCVTHTALSPAAAKYNPKVIEECCCTIDPIAHALAVDSMQVRGIAMVNIENAFA</sequence>
<dbReference type="Gene3D" id="3.40.50.850">
    <property type="entry name" value="Isochorismatase-like"/>
    <property type="match status" value="1"/>
</dbReference>